<evidence type="ECO:0000313" key="1">
    <source>
        <dbReference type="EMBL" id="ORD96807.1"/>
    </source>
</evidence>
<comment type="caution">
    <text evidence="1">The sequence shown here is derived from an EMBL/GenBank/DDBJ whole genome shotgun (WGS) entry which is preliminary data.</text>
</comment>
<dbReference type="VEuPathDB" id="MicrosporidiaDB:HERIO_1273"/>
<evidence type="ECO:0008006" key="5">
    <source>
        <dbReference type="Google" id="ProtNLM"/>
    </source>
</evidence>
<keyword evidence="3" id="KW-1185">Reference proteome</keyword>
<proteinExistence type="predicted"/>
<evidence type="ECO:0000313" key="2">
    <source>
        <dbReference type="EMBL" id="ORE00452.1"/>
    </source>
</evidence>
<evidence type="ECO:0000313" key="4">
    <source>
        <dbReference type="Proteomes" id="UP000192501"/>
    </source>
</evidence>
<evidence type="ECO:0000313" key="3">
    <source>
        <dbReference type="Proteomes" id="UP000192356"/>
    </source>
</evidence>
<dbReference type="EMBL" id="LVKB01000060">
    <property type="protein sequence ID" value="ORD96807.1"/>
    <property type="molecule type" value="Genomic_DNA"/>
</dbReference>
<organism evidence="1 3">
    <name type="scientific">Hepatospora eriocheir</name>
    <dbReference type="NCBI Taxonomy" id="1081669"/>
    <lineage>
        <taxon>Eukaryota</taxon>
        <taxon>Fungi</taxon>
        <taxon>Fungi incertae sedis</taxon>
        <taxon>Microsporidia</taxon>
        <taxon>Hepatosporidae</taxon>
        <taxon>Hepatospora</taxon>
    </lineage>
</organism>
<sequence>MENKNEGMSVKILDKFKQLINSLLKGYILGSFVGVLSPHNESLSYNIHFTGLKFAQVNCVYSSTNYLLTKVFNKSNRKTSAFISGVCAGLVCVNRYKIIGSVMFGTFASITDL</sequence>
<dbReference type="EMBL" id="LTAI01000018">
    <property type="protein sequence ID" value="ORE00452.1"/>
    <property type="molecule type" value="Genomic_DNA"/>
</dbReference>
<dbReference type="Proteomes" id="UP000192501">
    <property type="component" value="Unassembled WGS sequence"/>
</dbReference>
<name>A0A1X0QAL6_9MICR</name>
<protein>
    <recommendedName>
        <fullName evidence="5">Mitochondrial import inner membrane translocase subunit TIM22</fullName>
    </recommendedName>
</protein>
<accession>A0A1X0QAL6</accession>
<dbReference type="AlphaFoldDB" id="A0A1X0QAL6"/>
<reference evidence="3 4" key="1">
    <citation type="journal article" date="2017" name="Environ. Microbiol.">
        <title>Decay of the glycolytic pathway and adaptation to intranuclear parasitism within Enterocytozoonidae microsporidia.</title>
        <authorList>
            <person name="Wiredu Boakye D."/>
            <person name="Jaroenlak P."/>
            <person name="Prachumwat A."/>
            <person name="Williams T.A."/>
            <person name="Bateman K.S."/>
            <person name="Itsathitphaisarn O."/>
            <person name="Sritunyalucksana K."/>
            <person name="Paszkiewicz K.H."/>
            <person name="Moore K.A."/>
            <person name="Stentiford G.D."/>
            <person name="Williams B.A."/>
        </authorList>
    </citation>
    <scope>NUCLEOTIDE SEQUENCE [LARGE SCALE GENOMIC DNA]</scope>
    <source>
        <strain evidence="4">canceri</strain>
        <strain evidence="2">Canceri</strain>
        <strain evidence="1 3">GB1</strain>
    </source>
</reference>
<dbReference type="Proteomes" id="UP000192356">
    <property type="component" value="Unassembled WGS sequence"/>
</dbReference>
<gene>
    <name evidence="2" type="ORF">A0H76_741</name>
    <name evidence="1" type="ORF">HERIO_1273</name>
</gene>
<dbReference type="VEuPathDB" id="MicrosporidiaDB:A0H76_741"/>